<proteinExistence type="predicted"/>
<reference evidence="3" key="1">
    <citation type="submission" date="2022-10" db="EMBL/GenBank/DDBJ databases">
        <title>Genome assembly of Pristionchus species.</title>
        <authorList>
            <person name="Yoshida K."/>
            <person name="Sommer R.J."/>
        </authorList>
    </citation>
    <scope>NUCLEOTIDE SEQUENCE [LARGE SCALE GENOMIC DNA]</scope>
    <source>
        <strain evidence="3">RS5460</strain>
    </source>
</reference>
<organism evidence="2 3">
    <name type="scientific">Pristionchus mayeri</name>
    <dbReference type="NCBI Taxonomy" id="1317129"/>
    <lineage>
        <taxon>Eukaryota</taxon>
        <taxon>Metazoa</taxon>
        <taxon>Ecdysozoa</taxon>
        <taxon>Nematoda</taxon>
        <taxon>Chromadorea</taxon>
        <taxon>Rhabditida</taxon>
        <taxon>Rhabditina</taxon>
        <taxon>Diplogasteromorpha</taxon>
        <taxon>Diplogasteroidea</taxon>
        <taxon>Neodiplogasteridae</taxon>
        <taxon>Pristionchus</taxon>
    </lineage>
</organism>
<feature type="transmembrane region" description="Helical" evidence="1">
    <location>
        <begin position="22"/>
        <end position="44"/>
    </location>
</feature>
<feature type="non-terminal residue" evidence="2">
    <location>
        <position position="159"/>
    </location>
</feature>
<dbReference type="AlphaFoldDB" id="A0AAN5CLB2"/>
<comment type="caution">
    <text evidence="2">The sequence shown here is derived from an EMBL/GenBank/DDBJ whole genome shotgun (WGS) entry which is preliminary data.</text>
</comment>
<gene>
    <name evidence="2" type="ORF">PMAYCL1PPCAC_16746</name>
</gene>
<feature type="non-terminal residue" evidence="2">
    <location>
        <position position="1"/>
    </location>
</feature>
<sequence>QLLYIPCLYALFMERHHACYRVMLWLATVDVIAILCNSIGFGLILIEGTVFCSRPWFVWIVGCVGLGMWCGACVGCLLLVTFRLFELMNMSYRFESLTNKLIVLATCYALYIAFFTPPILTNSAMSAMFYDPFIGDVPTQVGAMSSETGRVRIAANGPV</sequence>
<dbReference type="InterPro" id="IPR019425">
    <property type="entry name" value="7TM_GPCR_serpentine_rcpt_Srt"/>
</dbReference>
<dbReference type="Proteomes" id="UP001328107">
    <property type="component" value="Unassembled WGS sequence"/>
</dbReference>
<name>A0AAN5CLB2_9BILA</name>
<protein>
    <recommendedName>
        <fullName evidence="4">G protein-coupled receptor</fullName>
    </recommendedName>
</protein>
<evidence type="ECO:0000313" key="2">
    <source>
        <dbReference type="EMBL" id="GMR46551.1"/>
    </source>
</evidence>
<keyword evidence="1" id="KW-1133">Transmembrane helix</keyword>
<keyword evidence="1" id="KW-0812">Transmembrane</keyword>
<evidence type="ECO:0000256" key="1">
    <source>
        <dbReference type="SAM" id="Phobius"/>
    </source>
</evidence>
<evidence type="ECO:0008006" key="4">
    <source>
        <dbReference type="Google" id="ProtNLM"/>
    </source>
</evidence>
<dbReference type="EMBL" id="BTRK01000004">
    <property type="protein sequence ID" value="GMR46551.1"/>
    <property type="molecule type" value="Genomic_DNA"/>
</dbReference>
<keyword evidence="3" id="KW-1185">Reference proteome</keyword>
<evidence type="ECO:0000313" key="3">
    <source>
        <dbReference type="Proteomes" id="UP001328107"/>
    </source>
</evidence>
<keyword evidence="1" id="KW-0472">Membrane</keyword>
<feature type="transmembrane region" description="Helical" evidence="1">
    <location>
        <begin position="56"/>
        <end position="80"/>
    </location>
</feature>
<dbReference type="PANTHER" id="PTHR23021:SF11">
    <property type="entry name" value="SERPENTINE RECEPTOR, CLASS T"/>
    <property type="match status" value="1"/>
</dbReference>
<dbReference type="PANTHER" id="PTHR23021">
    <property type="entry name" value="SERPENTINE RECEPTOR, CLASS T"/>
    <property type="match status" value="1"/>
</dbReference>
<feature type="transmembrane region" description="Helical" evidence="1">
    <location>
        <begin position="101"/>
        <end position="120"/>
    </location>
</feature>
<dbReference type="Pfam" id="PF10321">
    <property type="entry name" value="7TM_GPCR_Srt"/>
    <property type="match status" value="1"/>
</dbReference>
<accession>A0AAN5CLB2</accession>